<evidence type="ECO:0000256" key="8">
    <source>
        <dbReference type="SAM" id="Phobius"/>
    </source>
</evidence>
<keyword evidence="11" id="KW-1185">Reference proteome</keyword>
<evidence type="ECO:0000313" key="10">
    <source>
        <dbReference type="EMBL" id="MCK8783452.1"/>
    </source>
</evidence>
<keyword evidence="5 8" id="KW-0812">Transmembrane</keyword>
<organism evidence="10 11">
    <name type="scientific">Roseomonas acroporae</name>
    <dbReference type="NCBI Taxonomy" id="2937791"/>
    <lineage>
        <taxon>Bacteria</taxon>
        <taxon>Pseudomonadati</taxon>
        <taxon>Pseudomonadota</taxon>
        <taxon>Alphaproteobacteria</taxon>
        <taxon>Acetobacterales</taxon>
        <taxon>Roseomonadaceae</taxon>
        <taxon>Roseomonas</taxon>
    </lineage>
</organism>
<dbReference type="GO" id="GO:0015528">
    <property type="term" value="F:lactose:proton symporter activity"/>
    <property type="evidence" value="ECO:0007669"/>
    <property type="project" value="TreeGrafter"/>
</dbReference>
<evidence type="ECO:0000256" key="7">
    <source>
        <dbReference type="ARBA" id="ARBA00023136"/>
    </source>
</evidence>
<feature type="transmembrane region" description="Helical" evidence="8">
    <location>
        <begin position="73"/>
        <end position="90"/>
    </location>
</feature>
<dbReference type="SUPFAM" id="SSF103473">
    <property type="entry name" value="MFS general substrate transporter"/>
    <property type="match status" value="2"/>
</dbReference>
<feature type="transmembrane region" description="Helical" evidence="8">
    <location>
        <begin position="267"/>
        <end position="288"/>
    </location>
</feature>
<dbReference type="NCBIfam" id="NF037955">
    <property type="entry name" value="mfs"/>
    <property type="match status" value="1"/>
</dbReference>
<accession>A0A9X1Y7F6</accession>
<dbReference type="InterPro" id="IPR036259">
    <property type="entry name" value="MFS_trans_sf"/>
</dbReference>
<dbReference type="PANTHER" id="PTHR23522:SF10">
    <property type="entry name" value="3-PHENYLPROPIONIC ACID TRANSPORTER-RELATED"/>
    <property type="match status" value="1"/>
</dbReference>
<evidence type="ECO:0000256" key="4">
    <source>
        <dbReference type="ARBA" id="ARBA00022519"/>
    </source>
</evidence>
<feature type="transmembrane region" description="Helical" evidence="8">
    <location>
        <begin position="180"/>
        <end position="202"/>
    </location>
</feature>
<feature type="transmembrane region" description="Helical" evidence="8">
    <location>
        <begin position="12"/>
        <end position="30"/>
    </location>
</feature>
<reference evidence="10" key="1">
    <citation type="submission" date="2022-04" db="EMBL/GenBank/DDBJ databases">
        <title>Roseomonas acroporae sp. nov., isolated from coral Acropora digitifera.</title>
        <authorList>
            <person name="Sun H."/>
        </authorList>
    </citation>
    <scope>NUCLEOTIDE SEQUENCE</scope>
    <source>
        <strain evidence="10">NAR14</strain>
    </source>
</reference>
<keyword evidence="7 8" id="KW-0472">Membrane</keyword>
<evidence type="ECO:0000259" key="9">
    <source>
        <dbReference type="Pfam" id="PF12832"/>
    </source>
</evidence>
<dbReference type="Gene3D" id="1.20.1250.20">
    <property type="entry name" value="MFS general substrate transporter like domains"/>
    <property type="match status" value="2"/>
</dbReference>
<dbReference type="RefSeq" id="WP_248665571.1">
    <property type="nucleotide sequence ID" value="NZ_JALPRX010000009.1"/>
</dbReference>
<feature type="transmembrane region" description="Helical" evidence="8">
    <location>
        <begin position="388"/>
        <end position="412"/>
    </location>
</feature>
<dbReference type="Proteomes" id="UP001139516">
    <property type="component" value="Unassembled WGS sequence"/>
</dbReference>
<feature type="transmembrane region" description="Helical" evidence="8">
    <location>
        <begin position="418"/>
        <end position="436"/>
    </location>
</feature>
<dbReference type="AlphaFoldDB" id="A0A9X1Y7F6"/>
<feature type="transmembrane region" description="Helical" evidence="8">
    <location>
        <begin position="300"/>
        <end position="321"/>
    </location>
</feature>
<feature type="domain" description="Major facilitator superfamily associated" evidence="9">
    <location>
        <begin position="11"/>
        <end position="122"/>
    </location>
</feature>
<feature type="transmembrane region" description="Helical" evidence="8">
    <location>
        <begin position="333"/>
        <end position="353"/>
    </location>
</feature>
<keyword evidence="2" id="KW-0813">Transport</keyword>
<keyword evidence="4" id="KW-0997">Cell inner membrane</keyword>
<evidence type="ECO:0000256" key="5">
    <source>
        <dbReference type="ARBA" id="ARBA00022692"/>
    </source>
</evidence>
<dbReference type="InterPro" id="IPR026032">
    <property type="entry name" value="HcaT-like"/>
</dbReference>
<evidence type="ECO:0000256" key="3">
    <source>
        <dbReference type="ARBA" id="ARBA00022475"/>
    </source>
</evidence>
<keyword evidence="3" id="KW-1003">Cell membrane</keyword>
<dbReference type="GO" id="GO:0030395">
    <property type="term" value="F:lactose binding"/>
    <property type="evidence" value="ECO:0007669"/>
    <property type="project" value="TreeGrafter"/>
</dbReference>
<dbReference type="PANTHER" id="PTHR23522">
    <property type="entry name" value="BLL5896 PROTEIN"/>
    <property type="match status" value="1"/>
</dbReference>
<evidence type="ECO:0000256" key="2">
    <source>
        <dbReference type="ARBA" id="ARBA00022448"/>
    </source>
</evidence>
<dbReference type="EMBL" id="JALPRX010000009">
    <property type="protein sequence ID" value="MCK8783452.1"/>
    <property type="molecule type" value="Genomic_DNA"/>
</dbReference>
<protein>
    <submittedName>
        <fullName evidence="10">MFS transporter</fullName>
    </submittedName>
</protein>
<comment type="caution">
    <text evidence="10">The sequence shown here is derived from an EMBL/GenBank/DDBJ whole genome shotgun (WGS) entry which is preliminary data.</text>
</comment>
<keyword evidence="6 8" id="KW-1133">Transmembrane helix</keyword>
<evidence type="ECO:0000256" key="6">
    <source>
        <dbReference type="ARBA" id="ARBA00022989"/>
    </source>
</evidence>
<comment type="subcellular location">
    <subcellularLocation>
        <location evidence="1">Cell inner membrane</location>
        <topology evidence="1">Multi-pass membrane protein</topology>
    </subcellularLocation>
</comment>
<feature type="domain" description="Major facilitator superfamily associated" evidence="9">
    <location>
        <begin position="177"/>
        <end position="414"/>
    </location>
</feature>
<feature type="transmembrane region" description="Helical" evidence="8">
    <location>
        <begin position="359"/>
        <end position="376"/>
    </location>
</feature>
<dbReference type="GO" id="GO:0005886">
    <property type="term" value="C:plasma membrane"/>
    <property type="evidence" value="ECO:0007669"/>
    <property type="project" value="UniProtKB-SubCell"/>
</dbReference>
<sequence length="457" mass="45759">MGLPTGTLTRFLLLYALLYGAFGTLSPFFSPLLARHGVSPEGIGLLLGLGTAVRLLAGPAAGQLSDRLSAHRLVLAACAAAAAAIALGYLPAQGLWPVLAVSLAHAAVLAPLTPIADALALAGASGAPGAPTAAGGMAAAGPAGTTRPGIGATRGATRGATGLDGNAARRARRRQGFDYGWVRGAGSAAFVLASIGTGHAVGAFGLDLTPWLGALLLLGTAGAALLVPRLADTAAHVAAPEDAGRSGGRVREDLRALLRLARFRRMLLVAALVQGSHALNDGFAALRWGEAGIAPGMVGLLWSEAVMGEVLVFLLLGPWLLRRLGPAGASALAAGAAVLRWAVMGATAAPLAVALVQPLHGLTFALLHLACMRLIAEVVPPRLAATAQAFYGTVAVGAANVVLNIASGPLYATLGGGAYWAMAALCLAALPLCRALRHPDRDAAPAGRPSEEPAKAA</sequence>
<gene>
    <name evidence="10" type="ORF">M0638_03530</name>
</gene>
<dbReference type="Pfam" id="PF12832">
    <property type="entry name" value="MFS_1_like"/>
    <property type="match status" value="2"/>
</dbReference>
<proteinExistence type="predicted"/>
<name>A0A9X1Y7F6_9PROT</name>
<evidence type="ECO:0000313" key="11">
    <source>
        <dbReference type="Proteomes" id="UP001139516"/>
    </source>
</evidence>
<dbReference type="InterPro" id="IPR024989">
    <property type="entry name" value="MFS_assoc_dom"/>
</dbReference>
<feature type="transmembrane region" description="Helical" evidence="8">
    <location>
        <begin position="208"/>
        <end position="227"/>
    </location>
</feature>
<evidence type="ECO:0000256" key="1">
    <source>
        <dbReference type="ARBA" id="ARBA00004429"/>
    </source>
</evidence>